<sequence length="415" mass="44858">MPERLPELGEPVGELHSFTQNAGPLRVLFMSELRPPLGEAVGGRSASLQQCIVSDATRAGDAILIMGETAPNLVVMQLSAGQPDAAALLEHARLSWPQTAFLAFTAGPDVNAHPLVETYGDMTCLTSPDLASLHAAVEQELQRLCFGLIRGVSLPNLLQMLHWERRSVSLLVRRGEGRAWGRLHLRAGDIVDAYVHESGQAGETAALELLSWEHAVTTLERSYRNQHTVIRTPLQGLLMEAMKRQDESSRAPPTVAEAGPTENTDPSSGTVPPPSTPSSLRQPEPLRDSTPREVCAMSNINATLETALNTIDGALAAALVDHSSGMPLGKMGSGVNLDMAAAGNTEVVRAKLRTMEMLGIKGGIEDILITLDTQYHILYLIPRQPLFLYLVLNRDRANLAMARFKLKALGSELTI</sequence>
<evidence type="ECO:0000313" key="3">
    <source>
        <dbReference type="EMBL" id="MFC3833136.1"/>
    </source>
</evidence>
<keyword evidence="4" id="KW-1185">Reference proteome</keyword>
<dbReference type="InterPro" id="IPR025497">
    <property type="entry name" value="PatA-like_N"/>
</dbReference>
<dbReference type="Pfam" id="PF14332">
    <property type="entry name" value="DUF4388"/>
    <property type="match status" value="1"/>
</dbReference>
<dbReference type="RefSeq" id="WP_322472581.1">
    <property type="nucleotide sequence ID" value="NZ_JBHRZG010000010.1"/>
</dbReference>
<dbReference type="EMBL" id="JBHRZG010000010">
    <property type="protein sequence ID" value="MFC3833136.1"/>
    <property type="molecule type" value="Genomic_DNA"/>
</dbReference>
<protein>
    <submittedName>
        <fullName evidence="3">DUF4388 domain-containing protein</fullName>
    </submittedName>
</protein>
<reference evidence="4" key="1">
    <citation type="journal article" date="2019" name="Int. J. Syst. Evol. Microbiol.">
        <title>The Global Catalogue of Microorganisms (GCM) 10K type strain sequencing project: providing services to taxonomists for standard genome sequencing and annotation.</title>
        <authorList>
            <consortium name="The Broad Institute Genomics Platform"/>
            <consortium name="The Broad Institute Genome Sequencing Center for Infectious Disease"/>
            <person name="Wu L."/>
            <person name="Ma J."/>
        </authorList>
    </citation>
    <scope>NUCLEOTIDE SEQUENCE [LARGE SCALE GENOMIC DNA]</scope>
    <source>
        <strain evidence="4">CCTCC AB 2017081</strain>
    </source>
</reference>
<feature type="region of interest" description="Disordered" evidence="1">
    <location>
        <begin position="242"/>
        <end position="290"/>
    </location>
</feature>
<evidence type="ECO:0000256" key="1">
    <source>
        <dbReference type="SAM" id="MobiDB-lite"/>
    </source>
</evidence>
<gene>
    <name evidence="3" type="ORF">ACFOSB_09730</name>
</gene>
<proteinExistence type="predicted"/>
<evidence type="ECO:0000313" key="4">
    <source>
        <dbReference type="Proteomes" id="UP001595803"/>
    </source>
</evidence>
<accession>A0ABV7Z6R1</accession>
<name>A0ABV7Z6R1_9DEIO</name>
<comment type="caution">
    <text evidence="3">The sequence shown here is derived from an EMBL/GenBank/DDBJ whole genome shotgun (WGS) entry which is preliminary data.</text>
</comment>
<feature type="domain" description="PatA-like N-terminal" evidence="2">
    <location>
        <begin position="147"/>
        <end position="248"/>
    </location>
</feature>
<organism evidence="3 4">
    <name type="scientific">Deinococcus rufus</name>
    <dbReference type="NCBI Taxonomy" id="2136097"/>
    <lineage>
        <taxon>Bacteria</taxon>
        <taxon>Thermotogati</taxon>
        <taxon>Deinococcota</taxon>
        <taxon>Deinococci</taxon>
        <taxon>Deinococcales</taxon>
        <taxon>Deinococcaceae</taxon>
        <taxon>Deinococcus</taxon>
    </lineage>
</organism>
<dbReference type="Proteomes" id="UP001595803">
    <property type="component" value="Unassembled WGS sequence"/>
</dbReference>
<evidence type="ECO:0000259" key="2">
    <source>
        <dbReference type="Pfam" id="PF14332"/>
    </source>
</evidence>